<feature type="domain" description="TLDc" evidence="1">
    <location>
        <begin position="199"/>
        <end position="379"/>
    </location>
</feature>
<accession>A0A397VLC9</accession>
<dbReference type="Gene3D" id="1.25.40.420">
    <property type="match status" value="1"/>
</dbReference>
<dbReference type="EMBL" id="QKWP01000339">
    <property type="protein sequence ID" value="RIB21829.1"/>
    <property type="molecule type" value="Genomic_DNA"/>
</dbReference>
<dbReference type="PANTHER" id="PTHR45774">
    <property type="entry name" value="BTB/POZ DOMAIN-CONTAINING"/>
    <property type="match status" value="1"/>
</dbReference>
<protein>
    <recommendedName>
        <fullName evidence="1">TLDc domain-containing protein</fullName>
    </recommendedName>
</protein>
<name>A0A397VLC9_9GLOM</name>
<dbReference type="Pfam" id="PF07707">
    <property type="entry name" value="BACK"/>
    <property type="match status" value="1"/>
</dbReference>
<dbReference type="AlphaFoldDB" id="A0A397VLC9"/>
<proteinExistence type="predicted"/>
<dbReference type="OrthoDB" id="5430411at2759"/>
<evidence type="ECO:0000259" key="1">
    <source>
        <dbReference type="PROSITE" id="PS51886"/>
    </source>
</evidence>
<reference evidence="2 3" key="1">
    <citation type="submission" date="2018-06" db="EMBL/GenBank/DDBJ databases">
        <title>Comparative genomics reveals the genomic features of Rhizophagus irregularis, R. cerebriforme, R. diaphanum and Gigaspora rosea, and their symbiotic lifestyle signature.</title>
        <authorList>
            <person name="Morin E."/>
            <person name="San Clemente H."/>
            <person name="Chen E.C.H."/>
            <person name="De La Providencia I."/>
            <person name="Hainaut M."/>
            <person name="Kuo A."/>
            <person name="Kohler A."/>
            <person name="Murat C."/>
            <person name="Tang N."/>
            <person name="Roy S."/>
            <person name="Loubradou J."/>
            <person name="Henrissat B."/>
            <person name="Grigoriev I.V."/>
            <person name="Corradi N."/>
            <person name="Roux C."/>
            <person name="Martin F.M."/>
        </authorList>
    </citation>
    <scope>NUCLEOTIDE SEQUENCE [LARGE SCALE GENOMIC DNA]</scope>
    <source>
        <strain evidence="2 3">DAOM 194757</strain>
    </source>
</reference>
<evidence type="ECO:0000313" key="3">
    <source>
        <dbReference type="Proteomes" id="UP000266673"/>
    </source>
</evidence>
<dbReference type="PANTHER" id="PTHR45774:SF3">
    <property type="entry name" value="BTB (POZ) DOMAIN-CONTAINING 2B-RELATED"/>
    <property type="match status" value="1"/>
</dbReference>
<sequence length="382" mass="44387">MVITCEFLFEELTKRLETYLIETKATWLRLHFSEVFQKSFQDNKFQELQNWCNDIIVKHPEKFFESGDFTSIQENALISIIKRDDLQMKEAKIWKHVIEWGIAQNPGIPSDPKIWSNDNFLTMKTTLQNCLPHIRYFQISSDDVIDHLQPYRRMLDDNLWDDIIKRHLSPSKQISSVILPPRVVLTQNLPPRTTEPFSTIINEAHAAEITSWINKKVNAYSATNNPYEFKLLLRGTRDGFTPASFWNLCDKQTNIVVVAKIKGTDEILGGYNPIGWDKSINRGYKRCDESFIFSLKNGTIQNSILSRVKNPHCAIYCRSTCGPAFGGRFYFGRDLMLFDQSNQCWTCQTSYEKRIRNVAYDSGGTSYFSVDEYEIFQISKKS</sequence>
<comment type="caution">
    <text evidence="2">The sequence shown here is derived from an EMBL/GenBank/DDBJ whole genome shotgun (WGS) entry which is preliminary data.</text>
</comment>
<gene>
    <name evidence="2" type="ORF">C2G38_1058462</name>
</gene>
<evidence type="ECO:0000313" key="2">
    <source>
        <dbReference type="EMBL" id="RIB21829.1"/>
    </source>
</evidence>
<dbReference type="PROSITE" id="PS51886">
    <property type="entry name" value="TLDC"/>
    <property type="match status" value="1"/>
</dbReference>
<dbReference type="Pfam" id="PF07534">
    <property type="entry name" value="TLD"/>
    <property type="match status" value="1"/>
</dbReference>
<organism evidence="2 3">
    <name type="scientific">Gigaspora rosea</name>
    <dbReference type="NCBI Taxonomy" id="44941"/>
    <lineage>
        <taxon>Eukaryota</taxon>
        <taxon>Fungi</taxon>
        <taxon>Fungi incertae sedis</taxon>
        <taxon>Mucoromycota</taxon>
        <taxon>Glomeromycotina</taxon>
        <taxon>Glomeromycetes</taxon>
        <taxon>Diversisporales</taxon>
        <taxon>Gigasporaceae</taxon>
        <taxon>Gigaspora</taxon>
    </lineage>
</organism>
<dbReference type="Proteomes" id="UP000266673">
    <property type="component" value="Unassembled WGS sequence"/>
</dbReference>
<dbReference type="InterPro" id="IPR006571">
    <property type="entry name" value="TLDc_dom"/>
</dbReference>
<dbReference type="InterPro" id="IPR011705">
    <property type="entry name" value="BACK"/>
</dbReference>
<keyword evidence="3" id="KW-1185">Reference proteome</keyword>